<organism evidence="1 2">
    <name type="scientific">Aureibacter tunicatorum</name>
    <dbReference type="NCBI Taxonomy" id="866807"/>
    <lineage>
        <taxon>Bacteria</taxon>
        <taxon>Pseudomonadati</taxon>
        <taxon>Bacteroidota</taxon>
        <taxon>Cytophagia</taxon>
        <taxon>Cytophagales</taxon>
        <taxon>Persicobacteraceae</taxon>
        <taxon>Aureibacter</taxon>
    </lineage>
</organism>
<dbReference type="Proteomes" id="UP001185092">
    <property type="component" value="Unassembled WGS sequence"/>
</dbReference>
<protein>
    <submittedName>
        <fullName evidence="1">Uncharacterized protein</fullName>
    </submittedName>
</protein>
<accession>A0AAE4BRC7</accession>
<gene>
    <name evidence="1" type="ORF">HNQ88_001563</name>
</gene>
<reference evidence="1" key="1">
    <citation type="submission" date="2023-07" db="EMBL/GenBank/DDBJ databases">
        <title>Genomic Encyclopedia of Type Strains, Phase IV (KMG-IV): sequencing the most valuable type-strain genomes for metagenomic binning, comparative biology and taxonomic classification.</title>
        <authorList>
            <person name="Goeker M."/>
        </authorList>
    </citation>
    <scope>NUCLEOTIDE SEQUENCE</scope>
    <source>
        <strain evidence="1">DSM 26174</strain>
    </source>
</reference>
<keyword evidence="2" id="KW-1185">Reference proteome</keyword>
<evidence type="ECO:0000313" key="1">
    <source>
        <dbReference type="EMBL" id="MDR6238526.1"/>
    </source>
</evidence>
<name>A0AAE4BRC7_9BACT</name>
<dbReference type="EMBL" id="JAVDQD010000002">
    <property type="protein sequence ID" value="MDR6238526.1"/>
    <property type="molecule type" value="Genomic_DNA"/>
</dbReference>
<evidence type="ECO:0000313" key="2">
    <source>
        <dbReference type="Proteomes" id="UP001185092"/>
    </source>
</evidence>
<dbReference type="RefSeq" id="WP_309938036.1">
    <property type="nucleotide sequence ID" value="NZ_AP025305.1"/>
</dbReference>
<proteinExistence type="predicted"/>
<comment type="caution">
    <text evidence="1">The sequence shown here is derived from an EMBL/GenBank/DDBJ whole genome shotgun (WGS) entry which is preliminary data.</text>
</comment>
<sequence length="253" mass="29621">MLFGKVKSTVTPEDKEWIEDAFLWFENVYGAKFLKSIQIIEPTQDFFNYTFTQSEDDAHYLMGRICEIMHIDQRLIELYFFNDAPMEFEQEGIYTTSNPDDTGKKNHWALGEFSQKENGKFQIGIELKELQNPESLISTMAHELSHFKLLADNRIDGNDEELTDLNCIIFGFGIFLSNSIFSFQQWQGASFGGWETKRSGYIPEQVATYAMALLQNYQQGDDSWSKYLNNSVKKMYDKNIRYLRKTKDQIKFK</sequence>
<dbReference type="AlphaFoldDB" id="A0AAE4BRC7"/>